<dbReference type="InterPro" id="IPR001173">
    <property type="entry name" value="Glyco_trans_2-like"/>
</dbReference>
<gene>
    <name evidence="2" type="ORF">SP90_04190</name>
</gene>
<dbReference type="Gene3D" id="3.90.550.10">
    <property type="entry name" value="Spore Coat Polysaccharide Biosynthesis Protein SpsA, Chain A"/>
    <property type="match status" value="1"/>
</dbReference>
<dbReference type="RefSeq" id="WP_066852918.1">
    <property type="nucleotide sequence ID" value="NZ_JXMS01000005.1"/>
</dbReference>
<protein>
    <recommendedName>
        <fullName evidence="1">Glycosyltransferase 2-like domain-containing protein</fullName>
    </recommendedName>
</protein>
<reference evidence="2 3" key="1">
    <citation type="submission" date="2015-01" db="EMBL/GenBank/DDBJ databases">
        <title>Desulfovibrio sp. JC271 draft genome sequence.</title>
        <authorList>
            <person name="Shivani Y."/>
            <person name="Subhash Y."/>
            <person name="Sasikala C."/>
            <person name="Ramana C.V."/>
        </authorList>
    </citation>
    <scope>NUCLEOTIDE SEQUENCE [LARGE SCALE GENOMIC DNA]</scope>
    <source>
        <strain evidence="2 3">JC271</strain>
    </source>
</reference>
<keyword evidence="3" id="KW-1185">Reference proteome</keyword>
<evidence type="ECO:0000313" key="2">
    <source>
        <dbReference type="EMBL" id="OBQ55178.1"/>
    </source>
</evidence>
<dbReference type="EMBL" id="JXMS01000005">
    <property type="protein sequence ID" value="OBQ55178.1"/>
    <property type="molecule type" value="Genomic_DNA"/>
</dbReference>
<evidence type="ECO:0000259" key="1">
    <source>
        <dbReference type="Pfam" id="PF00535"/>
    </source>
</evidence>
<dbReference type="Proteomes" id="UP000091979">
    <property type="component" value="Unassembled WGS sequence"/>
</dbReference>
<dbReference type="AlphaFoldDB" id="A0A1B7XI41"/>
<feature type="domain" description="Glycosyltransferase 2-like" evidence="1">
    <location>
        <begin position="11"/>
        <end position="114"/>
    </location>
</feature>
<comment type="caution">
    <text evidence="2">The sequence shown here is derived from an EMBL/GenBank/DDBJ whole genome shotgun (WGS) entry which is preliminary data.</text>
</comment>
<proteinExistence type="predicted"/>
<dbReference type="STRING" id="1560234.SP90_04190"/>
<dbReference type="SUPFAM" id="SSF53448">
    <property type="entry name" value="Nucleotide-diphospho-sugar transferases"/>
    <property type="match status" value="1"/>
</dbReference>
<name>A0A1B7XI41_9BACT</name>
<sequence>MSVKLAPVALFVYNRLDHTRRTVEALLQNTLAAQSDVFVFCDGAKEYGDPSVQAVRDYIRTVSGFSSVTVVERDSNAGLATSIIEGISDVVDKYGSVIVLEDDLITSPYFLEYMNTCLVQYERTEAVFSIAGWSPPTLADAVSEYSVAYLPRNCSWGWATWKDRWASVDWNVSDYATFKTSRARQNEFNRGGVDLSRMLAAQMKGTINSWAIRFCYSQYVQNKLTVFPLRSYVENIGCDGSGTHCDTSVVQQAAVAEEQLLHFPEAVQIDPAALECFAAFYRPAPFMLRLINKISRTVTGKNIIAYENTAS</sequence>
<accession>A0A1B7XI41</accession>
<dbReference type="PATRIC" id="fig|1560234.3.peg.2785"/>
<dbReference type="InterPro" id="IPR029044">
    <property type="entry name" value="Nucleotide-diphossugar_trans"/>
</dbReference>
<dbReference type="Pfam" id="PF00535">
    <property type="entry name" value="Glycos_transf_2"/>
    <property type="match status" value="1"/>
</dbReference>
<organism evidence="2 3">
    <name type="scientific">Halodesulfovibrio spirochaetisodalis</name>
    <dbReference type="NCBI Taxonomy" id="1560234"/>
    <lineage>
        <taxon>Bacteria</taxon>
        <taxon>Pseudomonadati</taxon>
        <taxon>Thermodesulfobacteriota</taxon>
        <taxon>Desulfovibrionia</taxon>
        <taxon>Desulfovibrionales</taxon>
        <taxon>Desulfovibrionaceae</taxon>
        <taxon>Halodesulfovibrio</taxon>
    </lineage>
</organism>
<evidence type="ECO:0000313" key="3">
    <source>
        <dbReference type="Proteomes" id="UP000091979"/>
    </source>
</evidence>